<keyword evidence="2" id="KW-1185">Reference proteome</keyword>
<proteinExistence type="predicted"/>
<dbReference type="RefSeq" id="WP_194521937.1">
    <property type="nucleotide sequence ID" value="NZ_BMRC01000003.1"/>
</dbReference>
<evidence type="ECO:0000313" key="2">
    <source>
        <dbReference type="Proteomes" id="UP001589647"/>
    </source>
</evidence>
<dbReference type="EMBL" id="JBHMEI010000003">
    <property type="protein sequence ID" value="MFB9201132.1"/>
    <property type="molecule type" value="Genomic_DNA"/>
</dbReference>
<gene>
    <name evidence="1" type="ORF">ACFFV7_08030</name>
</gene>
<accession>A0ABV5I9C1</accession>
<comment type="caution">
    <text evidence="1">The sequence shown here is derived from an EMBL/GenBank/DDBJ whole genome shotgun (WGS) entry which is preliminary data.</text>
</comment>
<protein>
    <submittedName>
        <fullName evidence="1">Uncharacterized protein</fullName>
    </submittedName>
</protein>
<name>A0ABV5I9C1_9ACTN</name>
<organism evidence="1 2">
    <name type="scientific">Nonomuraea spiralis</name>
    <dbReference type="NCBI Taxonomy" id="46182"/>
    <lineage>
        <taxon>Bacteria</taxon>
        <taxon>Bacillati</taxon>
        <taxon>Actinomycetota</taxon>
        <taxon>Actinomycetes</taxon>
        <taxon>Streptosporangiales</taxon>
        <taxon>Streptosporangiaceae</taxon>
        <taxon>Nonomuraea</taxon>
    </lineage>
</organism>
<evidence type="ECO:0000313" key="1">
    <source>
        <dbReference type="EMBL" id="MFB9201132.1"/>
    </source>
</evidence>
<dbReference type="Proteomes" id="UP001589647">
    <property type="component" value="Unassembled WGS sequence"/>
</dbReference>
<sequence length="466" mass="52637">MLFLDETNVSTNDLITSIASWNQRYIHESSHWARFHGSSIGVLLVILRRTRDLLAAYTLQHLDTQDIAQFSLERLDRASLFSYSEHSPLNRLGEQLTLQRQDWLDLHFTYQILLDPEFLGSSIKQWPATNAIQAALEIIWHQSSGDGMLPRLTGERGSVRLDDQVALIASREGIVSTRLLFECAAVLDEVLLQVGSFSRMADPALLKMLSRTFDGEYGLPYRFAEELAGRKLDPITILTLIDFAINPVVPGLHSQGVDTAWREIYPPLRFAEAALAISSWRGESLASWPSAQVIASLQEEIADRTGIRMGMVLPELSAASSLSECATRIRHHAQLIPDLTLFYSSRLLRDRRDNPHLLSHYGLNFIDSGALRFVNPTQEDAWWIFPPLRVKAGRYSWPMDRINIDEATNFFFSSAISSAYDDAVHGVGPLSREHLPSAEFEDDEQLSAFNAELRRAIRFPLSWSKS</sequence>
<reference evidence="1 2" key="1">
    <citation type="submission" date="2024-09" db="EMBL/GenBank/DDBJ databases">
        <authorList>
            <person name="Sun Q."/>
            <person name="Mori K."/>
        </authorList>
    </citation>
    <scope>NUCLEOTIDE SEQUENCE [LARGE SCALE GENOMIC DNA]</scope>
    <source>
        <strain evidence="1 2">CCM 3426</strain>
    </source>
</reference>